<feature type="compositionally biased region" description="Acidic residues" evidence="1">
    <location>
        <begin position="630"/>
        <end position="639"/>
    </location>
</feature>
<protein>
    <recommendedName>
        <fullName evidence="2">DUF7788 domain-containing protein</fullName>
    </recommendedName>
</protein>
<evidence type="ECO:0000256" key="1">
    <source>
        <dbReference type="SAM" id="MobiDB-lite"/>
    </source>
</evidence>
<dbReference type="Pfam" id="PF25043">
    <property type="entry name" value="DUF7788"/>
    <property type="match status" value="1"/>
</dbReference>
<dbReference type="OrthoDB" id="1149618at2759"/>
<feature type="compositionally biased region" description="Low complexity" evidence="1">
    <location>
        <begin position="7"/>
        <end position="21"/>
    </location>
</feature>
<feature type="region of interest" description="Disordered" evidence="1">
    <location>
        <begin position="615"/>
        <end position="639"/>
    </location>
</feature>
<dbReference type="CDD" id="cd00198">
    <property type="entry name" value="vWFA"/>
    <property type="match status" value="1"/>
</dbReference>
<dbReference type="PIRSF" id="PIRSF015417">
    <property type="entry name" value="T31B5_30_vWA"/>
    <property type="match status" value="1"/>
</dbReference>
<evidence type="ECO:0000313" key="4">
    <source>
        <dbReference type="Proteomes" id="UP000664859"/>
    </source>
</evidence>
<proteinExistence type="predicted"/>
<dbReference type="InterPro" id="IPR056690">
    <property type="entry name" value="DUF7788"/>
</dbReference>
<dbReference type="InterPro" id="IPR036465">
    <property type="entry name" value="vWFA_dom_sf"/>
</dbReference>
<dbReference type="Gene3D" id="3.40.50.410">
    <property type="entry name" value="von Willebrand factor, type A domain"/>
    <property type="match status" value="1"/>
</dbReference>
<accession>A0A835YUB8</accession>
<dbReference type="PANTHER" id="PTHR31373:SF27">
    <property type="entry name" value="TROVE DOMAIN-CONTAINING PROTEIN"/>
    <property type="match status" value="1"/>
</dbReference>
<keyword evidence="4" id="KW-1185">Reference proteome</keyword>
<comment type="caution">
    <text evidence="3">The sequence shown here is derived from an EMBL/GenBank/DDBJ whole genome shotgun (WGS) entry which is preliminary data.</text>
</comment>
<dbReference type="AlphaFoldDB" id="A0A835YUB8"/>
<dbReference type="Proteomes" id="UP000664859">
    <property type="component" value="Unassembled WGS sequence"/>
</dbReference>
<reference evidence="3" key="1">
    <citation type="submission" date="2021-02" db="EMBL/GenBank/DDBJ databases">
        <title>First Annotated Genome of the Yellow-green Alga Tribonema minus.</title>
        <authorList>
            <person name="Mahan K.M."/>
        </authorList>
    </citation>
    <scope>NUCLEOTIDE SEQUENCE</scope>
    <source>
        <strain evidence="3">UTEX B ZZ1240</strain>
    </source>
</reference>
<evidence type="ECO:0000259" key="2">
    <source>
        <dbReference type="Pfam" id="PF25043"/>
    </source>
</evidence>
<feature type="domain" description="DUF7788" evidence="2">
    <location>
        <begin position="387"/>
        <end position="571"/>
    </location>
</feature>
<sequence length="639" mass="68413">MGDFLQAATTGTAASESGSDSNDMDSSSDGDLILGENGAPAVSDAGVGSPKLALFNKLVRNLPDEQLQVMLDAAIKEARESDKVADLVDLFLLTFQTRDVRGGKGERDLCYNMLLQLYSEFSATILLLLPLLPEYGSWKDIMLLTELIEPDSDDDTTAGAAANSSTEELQRALLAMLVEQLRKDTAAVAAGKPPSLAAKWAPREGRHFNKLAKTMALLMFPREAGANAKYRKLVASLNKTLDVAEIHMAGGSWAEIKPAAIPARCLKLNRRALANKILPTFGPDSNGVRRPNPKAGQPRFPDNPDRVKCAAQLEAHLAKAKEDPKAAGVHGAVLHPHDLVRTYMRESGGYMDFTPGLNEDDEVIEAQWRDLRTKLAEAGTLGKLVPLVDVSGSMSGTPMQVAIALGILLSEVTHESLRDRFLTFESTPQWHKLAPGASLREKVRSTEAANWGGSTNFEAAIELILSAAVASNLPPSAFDGLGLVVFSDMQFDAACGVSTHAWETHHERLARRFEEAGLATRWAAPYPVPHVIYWNLRGDTEGHAAAADSRGVSLLSGFSPSMLKLFLAGDMAALTDPLRTLRAILDAPRYDAVRAACARSTEGPLAAYSFTPPPAAAKGSAVANAVADKEGEDSAMADA</sequence>
<gene>
    <name evidence="3" type="ORF">JKP88DRAFT_227533</name>
</gene>
<dbReference type="InterPro" id="IPR011205">
    <property type="entry name" value="UCP015417_vWA"/>
</dbReference>
<dbReference type="PANTHER" id="PTHR31373">
    <property type="entry name" value="OS06G0652100 PROTEIN"/>
    <property type="match status" value="1"/>
</dbReference>
<dbReference type="SUPFAM" id="SSF53300">
    <property type="entry name" value="vWA-like"/>
    <property type="match status" value="1"/>
</dbReference>
<feature type="region of interest" description="Disordered" evidence="1">
    <location>
        <begin position="1"/>
        <end position="33"/>
    </location>
</feature>
<evidence type="ECO:0000313" key="3">
    <source>
        <dbReference type="EMBL" id="KAG5176718.1"/>
    </source>
</evidence>
<feature type="region of interest" description="Disordered" evidence="1">
    <location>
        <begin position="283"/>
        <end position="303"/>
    </location>
</feature>
<organism evidence="3 4">
    <name type="scientific">Tribonema minus</name>
    <dbReference type="NCBI Taxonomy" id="303371"/>
    <lineage>
        <taxon>Eukaryota</taxon>
        <taxon>Sar</taxon>
        <taxon>Stramenopiles</taxon>
        <taxon>Ochrophyta</taxon>
        <taxon>PX clade</taxon>
        <taxon>Xanthophyceae</taxon>
        <taxon>Tribonematales</taxon>
        <taxon>Tribonemataceae</taxon>
        <taxon>Tribonema</taxon>
    </lineage>
</organism>
<feature type="compositionally biased region" description="Low complexity" evidence="1">
    <location>
        <begin position="616"/>
        <end position="626"/>
    </location>
</feature>
<dbReference type="EMBL" id="JAFCMP010000534">
    <property type="protein sequence ID" value="KAG5176718.1"/>
    <property type="molecule type" value="Genomic_DNA"/>
</dbReference>
<name>A0A835YUB8_9STRA</name>